<dbReference type="InterPro" id="IPR037673">
    <property type="entry name" value="MSC/AndL"/>
</dbReference>
<dbReference type="SUPFAM" id="SSF81330">
    <property type="entry name" value="Gated mechanosensitive channel"/>
    <property type="match status" value="1"/>
</dbReference>
<dbReference type="AlphaFoldDB" id="A0A238XDE2"/>
<reference evidence="10 11" key="1">
    <citation type="submission" date="2017-06" db="EMBL/GenBank/DDBJ databases">
        <authorList>
            <person name="Kim H.J."/>
            <person name="Triplett B.A."/>
        </authorList>
    </citation>
    <scope>NUCLEOTIDE SEQUENCE [LARGE SCALE GENOMIC DNA]</scope>
    <source>
        <strain evidence="10 11">DSM 29150</strain>
    </source>
</reference>
<comment type="function">
    <text evidence="9">Channel that opens in response to stretch forces in the membrane lipid bilayer. May participate in the regulation of osmotic pressure changes within the cell.</text>
</comment>
<dbReference type="InterPro" id="IPR036019">
    <property type="entry name" value="MscL_channel"/>
</dbReference>
<keyword evidence="6 9" id="KW-0406">Ion transport</keyword>
<evidence type="ECO:0000256" key="2">
    <source>
        <dbReference type="ARBA" id="ARBA00022448"/>
    </source>
</evidence>
<organism evidence="10 11">
    <name type="scientific">Lutibacter agarilyticus</name>
    <dbReference type="NCBI Taxonomy" id="1109740"/>
    <lineage>
        <taxon>Bacteria</taxon>
        <taxon>Pseudomonadati</taxon>
        <taxon>Bacteroidota</taxon>
        <taxon>Flavobacteriia</taxon>
        <taxon>Flavobacteriales</taxon>
        <taxon>Flavobacteriaceae</taxon>
        <taxon>Lutibacter</taxon>
    </lineage>
</organism>
<dbReference type="PANTHER" id="PTHR30266:SF2">
    <property type="entry name" value="LARGE-CONDUCTANCE MECHANOSENSITIVE CHANNEL"/>
    <property type="match status" value="1"/>
</dbReference>
<evidence type="ECO:0000256" key="7">
    <source>
        <dbReference type="ARBA" id="ARBA00023136"/>
    </source>
</evidence>
<dbReference type="Proteomes" id="UP000198384">
    <property type="component" value="Unassembled WGS sequence"/>
</dbReference>
<evidence type="ECO:0000256" key="1">
    <source>
        <dbReference type="ARBA" id="ARBA00004141"/>
    </source>
</evidence>
<dbReference type="EMBL" id="FZNT01000005">
    <property type="protein sequence ID" value="SNR56618.1"/>
    <property type="molecule type" value="Genomic_DNA"/>
</dbReference>
<sequence length="138" mass="14947">MLKEFKGFAMKGNLVDIAVGFVMGAAFKSVVTSFTGGIVSPLVGMIFNANFKDLKYILKDGIADEAGKVTGEVALLYGDFITNVIDFIIVAFVMFMVVKGVNKLNNLNKKEEAPAPEAPKGPSQEELLVEIRDLLSKK</sequence>
<keyword evidence="4 9" id="KW-0812">Transmembrane</keyword>
<dbReference type="Pfam" id="PF01741">
    <property type="entry name" value="MscL"/>
    <property type="match status" value="1"/>
</dbReference>
<gene>
    <name evidence="9" type="primary">mscL</name>
    <name evidence="10" type="ORF">SAMN06265371_105212</name>
</gene>
<evidence type="ECO:0000313" key="11">
    <source>
        <dbReference type="Proteomes" id="UP000198384"/>
    </source>
</evidence>
<evidence type="ECO:0000313" key="10">
    <source>
        <dbReference type="EMBL" id="SNR56618.1"/>
    </source>
</evidence>
<dbReference type="RefSeq" id="WP_217900266.1">
    <property type="nucleotide sequence ID" value="NZ_FZNT01000005.1"/>
</dbReference>
<feature type="transmembrane region" description="Helical" evidence="9">
    <location>
        <begin position="80"/>
        <end position="101"/>
    </location>
</feature>
<dbReference type="HAMAP" id="MF_00115">
    <property type="entry name" value="MscL"/>
    <property type="match status" value="1"/>
</dbReference>
<keyword evidence="3 9" id="KW-1003">Cell membrane</keyword>
<evidence type="ECO:0000256" key="9">
    <source>
        <dbReference type="HAMAP-Rule" id="MF_00115"/>
    </source>
</evidence>
<keyword evidence="8 9" id="KW-0407">Ion channel</keyword>
<evidence type="ECO:0000256" key="6">
    <source>
        <dbReference type="ARBA" id="ARBA00023065"/>
    </source>
</evidence>
<dbReference type="PRINTS" id="PR01264">
    <property type="entry name" value="MECHCHANNEL"/>
</dbReference>
<comment type="subunit">
    <text evidence="9">Homopentamer.</text>
</comment>
<keyword evidence="7 9" id="KW-0472">Membrane</keyword>
<dbReference type="NCBIfam" id="TIGR00220">
    <property type="entry name" value="mscL"/>
    <property type="match status" value="1"/>
</dbReference>
<comment type="similarity">
    <text evidence="9">Belongs to the MscL family.</text>
</comment>
<dbReference type="Gene3D" id="1.10.1200.120">
    <property type="entry name" value="Large-conductance mechanosensitive channel, MscL, domain 1"/>
    <property type="match status" value="1"/>
</dbReference>
<evidence type="ECO:0000256" key="5">
    <source>
        <dbReference type="ARBA" id="ARBA00022989"/>
    </source>
</evidence>
<evidence type="ECO:0000256" key="4">
    <source>
        <dbReference type="ARBA" id="ARBA00022692"/>
    </source>
</evidence>
<accession>A0A238XDE2</accession>
<proteinExistence type="inferred from homology"/>
<protein>
    <recommendedName>
        <fullName evidence="9">Large-conductance mechanosensitive channel</fullName>
    </recommendedName>
</protein>
<keyword evidence="5 9" id="KW-1133">Transmembrane helix</keyword>
<dbReference type="InterPro" id="IPR001185">
    <property type="entry name" value="MS_channel"/>
</dbReference>
<feature type="transmembrane region" description="Helical" evidence="9">
    <location>
        <begin position="21"/>
        <end position="47"/>
    </location>
</feature>
<dbReference type="PANTHER" id="PTHR30266">
    <property type="entry name" value="MECHANOSENSITIVE CHANNEL MSCL"/>
    <property type="match status" value="1"/>
</dbReference>
<keyword evidence="2 9" id="KW-0813">Transport</keyword>
<evidence type="ECO:0000256" key="3">
    <source>
        <dbReference type="ARBA" id="ARBA00022475"/>
    </source>
</evidence>
<dbReference type="GO" id="GO:0008381">
    <property type="term" value="F:mechanosensitive monoatomic ion channel activity"/>
    <property type="evidence" value="ECO:0007669"/>
    <property type="project" value="UniProtKB-UniRule"/>
</dbReference>
<evidence type="ECO:0000256" key="8">
    <source>
        <dbReference type="ARBA" id="ARBA00023303"/>
    </source>
</evidence>
<keyword evidence="11" id="KW-1185">Reference proteome</keyword>
<comment type="subcellular location">
    <subcellularLocation>
        <location evidence="9">Cell membrane</location>
        <topology evidence="9">Multi-pass membrane protein</topology>
    </subcellularLocation>
    <subcellularLocation>
        <location evidence="1">Membrane</location>
        <topology evidence="1">Multi-pass membrane protein</topology>
    </subcellularLocation>
</comment>
<name>A0A238XDE2_9FLAO</name>
<dbReference type="GO" id="GO:0005886">
    <property type="term" value="C:plasma membrane"/>
    <property type="evidence" value="ECO:0007669"/>
    <property type="project" value="UniProtKB-SubCell"/>
</dbReference>